<proteinExistence type="predicted"/>
<reference evidence="6" key="1">
    <citation type="submission" date="2022-07" db="EMBL/GenBank/DDBJ databases">
        <title>Draft genome sequence of Zalerion maritima ATCC 34329, a (micro)plastics degrading marine fungus.</title>
        <authorList>
            <person name="Paco A."/>
            <person name="Goncalves M.F.M."/>
            <person name="Rocha-Santos T.A.P."/>
            <person name="Alves A."/>
        </authorList>
    </citation>
    <scope>NUCLEOTIDE SEQUENCE</scope>
    <source>
        <strain evidence="6">ATCC 34329</strain>
    </source>
</reference>
<dbReference type="GO" id="GO:0016020">
    <property type="term" value="C:membrane"/>
    <property type="evidence" value="ECO:0007669"/>
    <property type="project" value="UniProtKB-SubCell"/>
</dbReference>
<evidence type="ECO:0000313" key="6">
    <source>
        <dbReference type="EMBL" id="KAJ2893770.1"/>
    </source>
</evidence>
<dbReference type="PANTHER" id="PTHR23294:SF59">
    <property type="entry name" value="UNC93-LIKE PROTEIN C922.05C"/>
    <property type="match status" value="1"/>
</dbReference>
<keyword evidence="7" id="KW-1185">Reference proteome</keyword>
<feature type="transmembrane region" description="Helical" evidence="5">
    <location>
        <begin position="264"/>
        <end position="282"/>
    </location>
</feature>
<keyword evidence="3 5" id="KW-1133">Transmembrane helix</keyword>
<feature type="transmembrane region" description="Helical" evidence="5">
    <location>
        <begin position="86"/>
        <end position="105"/>
    </location>
</feature>
<evidence type="ECO:0000256" key="2">
    <source>
        <dbReference type="ARBA" id="ARBA00022692"/>
    </source>
</evidence>
<name>A0AAD5WNR1_9PEZI</name>
<feature type="transmembrane region" description="Helical" evidence="5">
    <location>
        <begin position="174"/>
        <end position="196"/>
    </location>
</feature>
<feature type="transmembrane region" description="Helical" evidence="5">
    <location>
        <begin position="414"/>
        <end position="432"/>
    </location>
</feature>
<dbReference type="GO" id="GO:0022857">
    <property type="term" value="F:transmembrane transporter activity"/>
    <property type="evidence" value="ECO:0007669"/>
    <property type="project" value="InterPro"/>
</dbReference>
<gene>
    <name evidence="6" type="ORF">MKZ38_008237</name>
</gene>
<protein>
    <submittedName>
        <fullName evidence="6">Uncharacterized protein</fullName>
    </submittedName>
</protein>
<dbReference type="EMBL" id="JAKWBI020000567">
    <property type="protein sequence ID" value="KAJ2893770.1"/>
    <property type="molecule type" value="Genomic_DNA"/>
</dbReference>
<comment type="subcellular location">
    <subcellularLocation>
        <location evidence="1">Membrane</location>
        <topology evidence="1">Multi-pass membrane protein</topology>
    </subcellularLocation>
</comment>
<feature type="transmembrane region" description="Helical" evidence="5">
    <location>
        <begin position="302"/>
        <end position="319"/>
    </location>
</feature>
<evidence type="ECO:0000256" key="5">
    <source>
        <dbReference type="SAM" id="Phobius"/>
    </source>
</evidence>
<dbReference type="InterPro" id="IPR036259">
    <property type="entry name" value="MFS_trans_sf"/>
</dbReference>
<feature type="transmembrane region" description="Helical" evidence="5">
    <location>
        <begin position="444"/>
        <end position="465"/>
    </location>
</feature>
<keyword evidence="2 5" id="KW-0812">Transmembrane</keyword>
<dbReference type="SUPFAM" id="SSF103473">
    <property type="entry name" value="MFS general substrate transporter"/>
    <property type="match status" value="1"/>
</dbReference>
<evidence type="ECO:0000256" key="4">
    <source>
        <dbReference type="ARBA" id="ARBA00023136"/>
    </source>
</evidence>
<comment type="caution">
    <text evidence="6">The sequence shown here is derived from an EMBL/GenBank/DDBJ whole genome shotgun (WGS) entry which is preliminary data.</text>
</comment>
<dbReference type="AlphaFoldDB" id="A0AAD5WNR1"/>
<dbReference type="Pfam" id="PF07690">
    <property type="entry name" value="MFS_1"/>
    <property type="match status" value="1"/>
</dbReference>
<evidence type="ECO:0000313" key="7">
    <source>
        <dbReference type="Proteomes" id="UP001201980"/>
    </source>
</evidence>
<feature type="transmembrane region" description="Helical" evidence="5">
    <location>
        <begin position="208"/>
        <end position="228"/>
    </location>
</feature>
<accession>A0AAD5WNR1</accession>
<keyword evidence="4 5" id="KW-0472">Membrane</keyword>
<organism evidence="6 7">
    <name type="scientific">Zalerion maritima</name>
    <dbReference type="NCBI Taxonomy" id="339359"/>
    <lineage>
        <taxon>Eukaryota</taxon>
        <taxon>Fungi</taxon>
        <taxon>Dikarya</taxon>
        <taxon>Ascomycota</taxon>
        <taxon>Pezizomycotina</taxon>
        <taxon>Sordariomycetes</taxon>
        <taxon>Lulworthiomycetidae</taxon>
        <taxon>Lulworthiales</taxon>
        <taxon>Lulworthiaceae</taxon>
        <taxon>Zalerion</taxon>
    </lineage>
</organism>
<feature type="transmembrane region" description="Helical" evidence="5">
    <location>
        <begin position="331"/>
        <end position="350"/>
    </location>
</feature>
<dbReference type="Proteomes" id="UP001201980">
    <property type="component" value="Unassembled WGS sequence"/>
</dbReference>
<sequence>MTEADNKEQGQLRDVSTEVLPHDPVVRPSGWMYKGFRVGKKEIWYASPTVQLLMVSFVCFLCPGMFNAIQGTGNFGLDDPTAADHANTALYSTFAVVGFFSGTFVNKLGIRLTLSFGGLGYCIYVASFLCYAHTGNVAFNIFAGALLGVCAGLLWGAQGCLMMSQPSEADKGKFISWFWGIFNTGAVIGSLISLGQNVKNASGSVTDGTYAAFIVLMVLGAVIALFICDAEKVIREDGSKVILKKNPGWWSEFKGLWETLIKDPWVMLLFPMFFSSNIFYTYQFGVNGNYYQIRARSLNNVLYWLAQIIGAWVFGYCLDLKGLRRTVRAKACLGALFVLTFAIWGGGYAWQKQQVDRDVVSSKSFDDLYDWNDGGKKYIGPMFLYMFYGFYDAAWQTAIYWWMGAMSNSGRKTANMAGFYKGIQSAGAAIFWRLDGLGMDYTAMFGATWGILAGSLLIAAPVIFWKISDTTDLEKDLEGTGETVEDVVAAPQQHHLAEKESV</sequence>
<feature type="transmembrane region" description="Helical" evidence="5">
    <location>
        <begin position="112"/>
        <end position="134"/>
    </location>
</feature>
<feature type="transmembrane region" description="Helical" evidence="5">
    <location>
        <begin position="43"/>
        <end position="66"/>
    </location>
</feature>
<evidence type="ECO:0000256" key="1">
    <source>
        <dbReference type="ARBA" id="ARBA00004141"/>
    </source>
</evidence>
<dbReference type="Gene3D" id="1.20.1250.20">
    <property type="entry name" value="MFS general substrate transporter like domains"/>
    <property type="match status" value="1"/>
</dbReference>
<dbReference type="InterPro" id="IPR051617">
    <property type="entry name" value="UNC-93-like_regulator"/>
</dbReference>
<dbReference type="InterPro" id="IPR011701">
    <property type="entry name" value="MFS"/>
</dbReference>
<feature type="transmembrane region" description="Helical" evidence="5">
    <location>
        <begin position="382"/>
        <end position="402"/>
    </location>
</feature>
<dbReference type="PANTHER" id="PTHR23294">
    <property type="entry name" value="ET TRANSLATION PRODUCT-RELATED"/>
    <property type="match status" value="1"/>
</dbReference>
<evidence type="ECO:0000256" key="3">
    <source>
        <dbReference type="ARBA" id="ARBA00022989"/>
    </source>
</evidence>
<feature type="transmembrane region" description="Helical" evidence="5">
    <location>
        <begin position="140"/>
        <end position="162"/>
    </location>
</feature>